<dbReference type="FunFam" id="1.10.472.10:FF:000123">
    <property type="entry name" value="Cyclin-Y-like protein 2"/>
    <property type="match status" value="1"/>
</dbReference>
<evidence type="ECO:0000313" key="6">
    <source>
        <dbReference type="EMBL" id="KAF6499398.1"/>
    </source>
</evidence>
<evidence type="ECO:0000259" key="5">
    <source>
        <dbReference type="SMART" id="SM00385"/>
    </source>
</evidence>
<evidence type="ECO:0000256" key="2">
    <source>
        <dbReference type="ARBA" id="ARBA00023127"/>
    </source>
</evidence>
<dbReference type="InterPro" id="IPR012399">
    <property type="entry name" value="Cyclin_Y"/>
</dbReference>
<feature type="region of interest" description="Disordered" evidence="4">
    <location>
        <begin position="1"/>
        <end position="41"/>
    </location>
</feature>
<feature type="domain" description="Cyclin-like" evidence="5">
    <location>
        <begin position="196"/>
        <end position="281"/>
    </location>
</feature>
<dbReference type="SUPFAM" id="SSF47954">
    <property type="entry name" value="Cyclin-like"/>
    <property type="match status" value="1"/>
</dbReference>
<comment type="caution">
    <text evidence="6">The sequence shown here is derived from an EMBL/GenBank/DDBJ whole genome shotgun (WGS) entry which is preliminary data.</text>
</comment>
<dbReference type="Proteomes" id="UP000550707">
    <property type="component" value="Unassembled WGS sequence"/>
</dbReference>
<dbReference type="PIRSF" id="PIRSF028934">
    <property type="entry name" value="Cyclin_CG14939"/>
    <property type="match status" value="1"/>
</dbReference>
<name>A0A7J8JRJ6_MOLMO</name>
<dbReference type="InterPro" id="IPR013763">
    <property type="entry name" value="Cyclin-like_dom"/>
</dbReference>
<dbReference type="EMBL" id="JACASF010000001">
    <property type="protein sequence ID" value="KAF6499398.1"/>
    <property type="molecule type" value="Genomic_DNA"/>
</dbReference>
<comment type="similarity">
    <text evidence="1">Belongs to the cyclin family. Cyclin Y subfamily.</text>
</comment>
<dbReference type="InterPro" id="IPR036915">
    <property type="entry name" value="Cyclin-like_sf"/>
</dbReference>
<reference evidence="6 7" key="1">
    <citation type="journal article" date="2020" name="Nature">
        <title>Six reference-quality genomes reveal evolution of bat adaptations.</title>
        <authorList>
            <person name="Jebb D."/>
            <person name="Huang Z."/>
            <person name="Pippel M."/>
            <person name="Hughes G.M."/>
            <person name="Lavrichenko K."/>
            <person name="Devanna P."/>
            <person name="Winkler S."/>
            <person name="Jermiin L.S."/>
            <person name="Skirmuntt E.C."/>
            <person name="Katzourakis A."/>
            <person name="Burkitt-Gray L."/>
            <person name="Ray D.A."/>
            <person name="Sullivan K.A.M."/>
            <person name="Roscito J.G."/>
            <person name="Kirilenko B.M."/>
            <person name="Davalos L.M."/>
            <person name="Corthals A.P."/>
            <person name="Power M.L."/>
            <person name="Jones G."/>
            <person name="Ransome R.D."/>
            <person name="Dechmann D.K.N."/>
            <person name="Locatelli A.G."/>
            <person name="Puechmaille S.J."/>
            <person name="Fedrigo O."/>
            <person name="Jarvis E.D."/>
            <person name="Hiller M."/>
            <person name="Vernes S.C."/>
            <person name="Myers E.W."/>
            <person name="Teeling E.C."/>
        </authorList>
    </citation>
    <scope>NUCLEOTIDE SEQUENCE [LARGE SCALE GENOMIC DNA]</scope>
    <source>
        <strain evidence="6">MMolMol1</strain>
        <tissue evidence="6">Muscle</tissue>
    </source>
</reference>
<dbReference type="Pfam" id="PF08613">
    <property type="entry name" value="Cyclin"/>
    <property type="match status" value="1"/>
</dbReference>
<protein>
    <recommendedName>
        <fullName evidence="3">Cyclin-Y-like protein 2</fullName>
    </recommendedName>
</protein>
<dbReference type="InParanoid" id="A0A7J8JRJ6"/>
<dbReference type="PANTHER" id="PTHR14248">
    <property type="entry name" value="CYCLIN Y, ISOFORM A"/>
    <property type="match status" value="1"/>
</dbReference>
<evidence type="ECO:0000313" key="7">
    <source>
        <dbReference type="Proteomes" id="UP000550707"/>
    </source>
</evidence>
<gene>
    <name evidence="6" type="ORF">HJG59_002389</name>
</gene>
<organism evidence="6 7">
    <name type="scientific">Molossus molossus</name>
    <name type="common">Pallas' mastiff bat</name>
    <name type="synonym">Vespertilio molossus</name>
    <dbReference type="NCBI Taxonomy" id="27622"/>
    <lineage>
        <taxon>Eukaryota</taxon>
        <taxon>Metazoa</taxon>
        <taxon>Chordata</taxon>
        <taxon>Craniata</taxon>
        <taxon>Vertebrata</taxon>
        <taxon>Euteleostomi</taxon>
        <taxon>Mammalia</taxon>
        <taxon>Eutheria</taxon>
        <taxon>Laurasiatheria</taxon>
        <taxon>Chiroptera</taxon>
        <taxon>Yangochiroptera</taxon>
        <taxon>Molossidae</taxon>
        <taxon>Molossus</taxon>
    </lineage>
</organism>
<evidence type="ECO:0000256" key="1">
    <source>
        <dbReference type="ARBA" id="ARBA00005463"/>
    </source>
</evidence>
<dbReference type="SMART" id="SM00385">
    <property type="entry name" value="CYCLIN"/>
    <property type="match status" value="1"/>
</dbReference>
<sequence length="362" mass="41244">MGNIQSCCQTPNDSPKPGMHSGLVSQGVSKSDVYDPGTRKSVAVPPATAVQKVAKLDDLDFEEGQPVLRMSDLKMPAEMDLELIPSDYPKADTIFRKKFQMDVEEKSKKSHSFHVSSGLHEKHSSCSTIFLDGSTICQPNPKITMQCLGLAIYYHIKNRDTNRSKDIFEEPLHPLTEESVPEEYFYHNPDPESIYRFIYPIFTAFKLTGEFAITTLVYIERLVIYAEIDISPTNWKRVVLGAILLSSKYLDDLAIWNVHFCRIIKGLTLKDLNELERQYIYLLQFNLCVSTSVYAKYYFDLRSLASYHGLPVVLAPLRRERAQKLEAISRYCENPSMFNVDVKKSSSCDNFTDMHHANAILS</sequence>
<feature type="compositionally biased region" description="Polar residues" evidence="4">
    <location>
        <begin position="1"/>
        <end position="13"/>
    </location>
</feature>
<dbReference type="AlphaFoldDB" id="A0A7J8JRJ6"/>
<dbReference type="Gene3D" id="1.10.472.10">
    <property type="entry name" value="Cyclin-like"/>
    <property type="match status" value="1"/>
</dbReference>
<keyword evidence="2" id="KW-0195">Cyclin</keyword>
<evidence type="ECO:0000256" key="4">
    <source>
        <dbReference type="SAM" id="MobiDB-lite"/>
    </source>
</evidence>
<accession>A0A7J8JRJ6</accession>
<dbReference type="GO" id="GO:0019901">
    <property type="term" value="F:protein kinase binding"/>
    <property type="evidence" value="ECO:0007669"/>
    <property type="project" value="InterPro"/>
</dbReference>
<dbReference type="InterPro" id="IPR013922">
    <property type="entry name" value="Cyclin_PHO80-like"/>
</dbReference>
<keyword evidence="7" id="KW-1185">Reference proteome</keyword>
<dbReference type="CDD" id="cd20540">
    <property type="entry name" value="CYCLIN_CCNY_like"/>
    <property type="match status" value="1"/>
</dbReference>
<proteinExistence type="inferred from homology"/>
<evidence type="ECO:0000256" key="3">
    <source>
        <dbReference type="ARBA" id="ARBA00070704"/>
    </source>
</evidence>